<keyword evidence="4" id="KW-0676">Redox-active center</keyword>
<dbReference type="OrthoDB" id="252709at2"/>
<dbReference type="Proteomes" id="UP000319852">
    <property type="component" value="Chromosome"/>
</dbReference>
<dbReference type="RefSeq" id="WP_145057777.1">
    <property type="nucleotide sequence ID" value="NZ_CP036263.1"/>
</dbReference>
<dbReference type="PROSITE" id="PS00194">
    <property type="entry name" value="THIOREDOXIN_1"/>
    <property type="match status" value="1"/>
</dbReference>
<dbReference type="Pfam" id="PF13905">
    <property type="entry name" value="Thioredoxin_8"/>
    <property type="match status" value="1"/>
</dbReference>
<dbReference type="EMBL" id="CP036263">
    <property type="protein sequence ID" value="QDS97417.1"/>
    <property type="molecule type" value="Genomic_DNA"/>
</dbReference>
<keyword evidence="3" id="KW-1015">Disulfide bond</keyword>
<evidence type="ECO:0000256" key="4">
    <source>
        <dbReference type="ARBA" id="ARBA00023284"/>
    </source>
</evidence>
<dbReference type="InterPro" id="IPR013766">
    <property type="entry name" value="Thioredoxin_domain"/>
</dbReference>
<dbReference type="InterPro" id="IPR050553">
    <property type="entry name" value="Thioredoxin_ResA/DsbE_sf"/>
</dbReference>
<dbReference type="PROSITE" id="PS51352">
    <property type="entry name" value="THIOREDOXIN_2"/>
    <property type="match status" value="1"/>
</dbReference>
<evidence type="ECO:0000256" key="3">
    <source>
        <dbReference type="ARBA" id="ARBA00023157"/>
    </source>
</evidence>
<evidence type="ECO:0000256" key="1">
    <source>
        <dbReference type="ARBA" id="ARBA00004196"/>
    </source>
</evidence>
<gene>
    <name evidence="7" type="primary">resA_2</name>
    <name evidence="7" type="ORF">HG15A2_06780</name>
</gene>
<evidence type="ECO:0000313" key="7">
    <source>
        <dbReference type="EMBL" id="QDS97417.1"/>
    </source>
</evidence>
<name>A0A517MRK2_9BACT</name>
<keyword evidence="8" id="KW-1185">Reference proteome</keyword>
<feature type="chain" id="PRO_5021697647" evidence="5">
    <location>
        <begin position="32"/>
        <end position="399"/>
    </location>
</feature>
<dbReference type="InterPro" id="IPR012336">
    <property type="entry name" value="Thioredoxin-like_fold"/>
</dbReference>
<organism evidence="7 8">
    <name type="scientific">Adhaeretor mobilis</name>
    <dbReference type="NCBI Taxonomy" id="1930276"/>
    <lineage>
        <taxon>Bacteria</taxon>
        <taxon>Pseudomonadati</taxon>
        <taxon>Planctomycetota</taxon>
        <taxon>Planctomycetia</taxon>
        <taxon>Pirellulales</taxon>
        <taxon>Lacipirellulaceae</taxon>
        <taxon>Adhaeretor</taxon>
    </lineage>
</organism>
<evidence type="ECO:0000259" key="6">
    <source>
        <dbReference type="PROSITE" id="PS51352"/>
    </source>
</evidence>
<dbReference type="SUPFAM" id="SSF52833">
    <property type="entry name" value="Thioredoxin-like"/>
    <property type="match status" value="1"/>
</dbReference>
<proteinExistence type="predicted"/>
<dbReference type="GO" id="GO:0017004">
    <property type="term" value="P:cytochrome complex assembly"/>
    <property type="evidence" value="ECO:0007669"/>
    <property type="project" value="UniProtKB-KW"/>
</dbReference>
<evidence type="ECO:0000256" key="5">
    <source>
        <dbReference type="SAM" id="SignalP"/>
    </source>
</evidence>
<feature type="domain" description="Thioredoxin" evidence="6">
    <location>
        <begin position="246"/>
        <end position="395"/>
    </location>
</feature>
<accession>A0A517MRK2</accession>
<evidence type="ECO:0000256" key="2">
    <source>
        <dbReference type="ARBA" id="ARBA00022748"/>
    </source>
</evidence>
<comment type="subcellular location">
    <subcellularLocation>
        <location evidence="1">Cell envelope</location>
    </subcellularLocation>
</comment>
<dbReference type="Gene3D" id="3.40.30.10">
    <property type="entry name" value="Glutaredoxin"/>
    <property type="match status" value="1"/>
</dbReference>
<protein>
    <submittedName>
        <fullName evidence="7">Thiol-disulfide oxidoreductase ResA</fullName>
    </submittedName>
</protein>
<dbReference type="CDD" id="cd02966">
    <property type="entry name" value="TlpA_like_family"/>
    <property type="match status" value="1"/>
</dbReference>
<keyword evidence="2" id="KW-0201">Cytochrome c-type biogenesis</keyword>
<dbReference type="PANTHER" id="PTHR42852:SF6">
    <property type="entry name" value="THIOL:DISULFIDE INTERCHANGE PROTEIN DSBE"/>
    <property type="match status" value="1"/>
</dbReference>
<sequence length="399" mass="44781" precursor="true">MRSDCARLFQCFCLAIANIVLCVACTQQSIAQEAATKVEDAATTDEPTIDPFTVPDGSADAIIEFMQGLSKLKPEEGQDRNAFIKKLTETMRDSADALLKKKPDEQELTLGNRVLLISLERLAEMGDQQAAKRLPKEVARAKASKVDGIASLGWQFQLVGQLESWEDLNEKSKQDFVKKTLKQMQEDGFRPVHAQLLQMTSEALQDIDPKYAGAVLRGSIDLMKRSDNPQLRNSVGRLEGTLRRMELPGNQMEVFGTLLSDEKVDWKSYRGKVVLVDYWATWCGPCRDEVPNLLKMYDAYHEKGFEVLGISLDETAEDAQSYIDDMDIPWATIFSKKEADRGWNNPMARHYGISGIPTAILVDRDGKVVHMNARGRNLRAKLQELLGDPIEKAKPEDKD</sequence>
<dbReference type="PANTHER" id="PTHR42852">
    <property type="entry name" value="THIOL:DISULFIDE INTERCHANGE PROTEIN DSBE"/>
    <property type="match status" value="1"/>
</dbReference>
<evidence type="ECO:0000313" key="8">
    <source>
        <dbReference type="Proteomes" id="UP000319852"/>
    </source>
</evidence>
<dbReference type="InterPro" id="IPR017937">
    <property type="entry name" value="Thioredoxin_CS"/>
</dbReference>
<dbReference type="AlphaFoldDB" id="A0A517MRK2"/>
<dbReference type="InterPro" id="IPR036249">
    <property type="entry name" value="Thioredoxin-like_sf"/>
</dbReference>
<feature type="signal peptide" evidence="5">
    <location>
        <begin position="1"/>
        <end position="31"/>
    </location>
</feature>
<dbReference type="GO" id="GO:0030313">
    <property type="term" value="C:cell envelope"/>
    <property type="evidence" value="ECO:0007669"/>
    <property type="project" value="UniProtKB-SubCell"/>
</dbReference>
<reference evidence="7 8" key="1">
    <citation type="submission" date="2019-02" db="EMBL/GenBank/DDBJ databases">
        <title>Deep-cultivation of Planctomycetes and their phenomic and genomic characterization uncovers novel biology.</title>
        <authorList>
            <person name="Wiegand S."/>
            <person name="Jogler M."/>
            <person name="Boedeker C."/>
            <person name="Pinto D."/>
            <person name="Vollmers J."/>
            <person name="Rivas-Marin E."/>
            <person name="Kohn T."/>
            <person name="Peeters S.H."/>
            <person name="Heuer A."/>
            <person name="Rast P."/>
            <person name="Oberbeckmann S."/>
            <person name="Bunk B."/>
            <person name="Jeske O."/>
            <person name="Meyerdierks A."/>
            <person name="Storesund J.E."/>
            <person name="Kallscheuer N."/>
            <person name="Luecker S."/>
            <person name="Lage O.M."/>
            <person name="Pohl T."/>
            <person name="Merkel B.J."/>
            <person name="Hornburger P."/>
            <person name="Mueller R.-W."/>
            <person name="Bruemmer F."/>
            <person name="Labrenz M."/>
            <person name="Spormann A.M."/>
            <person name="Op den Camp H."/>
            <person name="Overmann J."/>
            <person name="Amann R."/>
            <person name="Jetten M.S.M."/>
            <person name="Mascher T."/>
            <person name="Medema M.H."/>
            <person name="Devos D.P."/>
            <person name="Kaster A.-K."/>
            <person name="Ovreas L."/>
            <person name="Rohde M."/>
            <person name="Galperin M.Y."/>
            <person name="Jogler C."/>
        </authorList>
    </citation>
    <scope>NUCLEOTIDE SEQUENCE [LARGE SCALE GENOMIC DNA]</scope>
    <source>
        <strain evidence="7 8">HG15A2</strain>
    </source>
</reference>
<dbReference type="KEGG" id="amob:HG15A2_06780"/>
<keyword evidence="5" id="KW-0732">Signal</keyword>